<protein>
    <submittedName>
        <fullName evidence="1">(spotted green pufferfish) hypothetical protein</fullName>
    </submittedName>
</protein>
<proteinExistence type="predicted"/>
<organism evidence="1">
    <name type="scientific">Tetraodon nigroviridis</name>
    <name type="common">Spotted green pufferfish</name>
    <name type="synonym">Chelonodon nigroviridis</name>
    <dbReference type="NCBI Taxonomy" id="99883"/>
    <lineage>
        <taxon>Eukaryota</taxon>
        <taxon>Metazoa</taxon>
        <taxon>Chordata</taxon>
        <taxon>Craniata</taxon>
        <taxon>Vertebrata</taxon>
        <taxon>Euteleostomi</taxon>
        <taxon>Actinopterygii</taxon>
        <taxon>Neopterygii</taxon>
        <taxon>Teleostei</taxon>
        <taxon>Neoteleostei</taxon>
        <taxon>Acanthomorphata</taxon>
        <taxon>Eupercaria</taxon>
        <taxon>Tetraodontiformes</taxon>
        <taxon>Tetradontoidea</taxon>
        <taxon>Tetraodontidae</taxon>
        <taxon>Tetraodon</taxon>
    </lineage>
</organism>
<evidence type="ECO:0000313" key="1">
    <source>
        <dbReference type="EMBL" id="CAF96849.1"/>
    </source>
</evidence>
<accession>Q4SR83</accession>
<gene>
    <name evidence="1" type="ORF">GSTENG00014031001</name>
</gene>
<dbReference type="KEGG" id="tng:GSTEN00014031G001"/>
<sequence length="103" mass="11493">MEDSTASIYPAQKSHGYPSCWTHSSDISLAQNGYTRWQNVRQLLIGWSISWLLVFCSAQQKHKCPELEELQAQIKSTAGSIFALDCEQPSCFLASGVTKLDPQ</sequence>
<name>Q4SR83_TETNG</name>
<dbReference type="AlphaFoldDB" id="Q4SR83"/>
<reference evidence="1" key="2">
    <citation type="submission" date="2004-02" db="EMBL/GenBank/DDBJ databases">
        <authorList>
            <consortium name="Genoscope"/>
            <consortium name="Whitehead Institute Centre for Genome Research"/>
        </authorList>
    </citation>
    <scope>NUCLEOTIDE SEQUENCE</scope>
</reference>
<dbReference type="EMBL" id="CAAE01014528">
    <property type="protein sequence ID" value="CAF96849.1"/>
    <property type="molecule type" value="Genomic_DNA"/>
</dbReference>
<comment type="caution">
    <text evidence="1">The sequence shown here is derived from an EMBL/GenBank/DDBJ whole genome shotgun (WGS) entry which is preliminary data.</text>
</comment>
<reference evidence="1" key="1">
    <citation type="journal article" date="2004" name="Nature">
        <title>Genome duplication in the teleost fish Tetraodon nigroviridis reveals the early vertebrate proto-karyotype.</title>
        <authorList>
            <person name="Jaillon O."/>
            <person name="Aury J.-M."/>
            <person name="Brunet F."/>
            <person name="Petit J.-L."/>
            <person name="Stange-Thomann N."/>
            <person name="Mauceli E."/>
            <person name="Bouneau L."/>
            <person name="Fischer C."/>
            <person name="Ozouf-Costaz C."/>
            <person name="Bernot A."/>
            <person name="Nicaud S."/>
            <person name="Jaffe D."/>
            <person name="Fisher S."/>
            <person name="Lutfalla G."/>
            <person name="Dossat C."/>
            <person name="Segurens B."/>
            <person name="Dasilva C."/>
            <person name="Salanoubat M."/>
            <person name="Levy M."/>
            <person name="Boudet N."/>
            <person name="Castellano S."/>
            <person name="Anthouard V."/>
            <person name="Jubin C."/>
            <person name="Castelli V."/>
            <person name="Katinka M."/>
            <person name="Vacherie B."/>
            <person name="Biemont C."/>
            <person name="Skalli Z."/>
            <person name="Cattolico L."/>
            <person name="Poulain J."/>
            <person name="De Berardinis V."/>
            <person name="Cruaud C."/>
            <person name="Duprat S."/>
            <person name="Brottier P."/>
            <person name="Coutanceau J.-P."/>
            <person name="Gouzy J."/>
            <person name="Parra G."/>
            <person name="Lardier G."/>
            <person name="Chapple C."/>
            <person name="McKernan K.J."/>
            <person name="McEwan P."/>
            <person name="Bosak S."/>
            <person name="Kellis M."/>
            <person name="Volff J.-N."/>
            <person name="Guigo R."/>
            <person name="Zody M.C."/>
            <person name="Mesirov J."/>
            <person name="Lindblad-Toh K."/>
            <person name="Birren B."/>
            <person name="Nusbaum C."/>
            <person name="Kahn D."/>
            <person name="Robinson-Rechavi M."/>
            <person name="Laudet V."/>
            <person name="Schachter V."/>
            <person name="Quetier F."/>
            <person name="Saurin W."/>
            <person name="Scarpelli C."/>
            <person name="Wincker P."/>
            <person name="Lander E.S."/>
            <person name="Weissenbach J."/>
            <person name="Roest Crollius H."/>
        </authorList>
    </citation>
    <scope>NUCLEOTIDE SEQUENCE [LARGE SCALE GENOMIC DNA]</scope>
</reference>